<keyword evidence="2" id="KW-0328">Glycosyltransferase</keyword>
<sequence>MNPLFGIRQVINAAATTSSHLAEDRVFFAMQAARRLPPRVVRAIGGLLSRFEQSATQAASAWLLGQEERARTIVRTSLRKSPSRLLGEIALNLGLLEEAASIAAAIPDGRSLSARIAWTEGDLDSAIDAAPPGARKRRLDSERRVLSSGWWPTVKPRADFGGRPENSSRQLPSALHVLTNSLPHTRSGYAYRSHLILSTLQDAGHSVLGATRPSYPVTIGKLSSGSSETVDGIRYLRNVPMRPATTPETRLSEQAAWISAQARDNDADVLHTTTHYVNGLVTGAAARASGLPWVYEVRGVLEETWAASGSSDEERRRRRSSQRFVRMRAREIEVARSADAVITLGQTMKEHLVANGVSSETITVIPNSVSDAVVSADVKRRPAAVRADMGLPSSGIWVGTAASIVGYEGLDGLVDAVSLARFQGVDIRLLVAGDGIALPALREKAEHLGENAVFVGRVSATEAIEYQLALDAIVVPRKDEPVCRLVTPIKPVEAMGLGRPVIVSDLPALRELVPRDAGRHVQADSAEKLAEAVVELAADDDLRQHLGENGRTQILATRRWRDIGTRYSEVYSRIMREGAR</sequence>
<evidence type="ECO:0000256" key="3">
    <source>
        <dbReference type="ARBA" id="ARBA00022679"/>
    </source>
</evidence>
<evidence type="ECO:0000313" key="6">
    <source>
        <dbReference type="EMBL" id="QPS34867.1"/>
    </source>
</evidence>
<dbReference type="Gene3D" id="3.40.50.2000">
    <property type="entry name" value="Glycogen Phosphorylase B"/>
    <property type="match status" value="2"/>
</dbReference>
<gene>
    <name evidence="5" type="ORF">B8X04_00445</name>
    <name evidence="6" type="ORF">I6G59_06050</name>
</gene>
<dbReference type="Pfam" id="PF13579">
    <property type="entry name" value="Glyco_trans_4_4"/>
    <property type="match status" value="1"/>
</dbReference>
<dbReference type="GO" id="GO:0016757">
    <property type="term" value="F:glycosyltransferase activity"/>
    <property type="evidence" value="ECO:0007669"/>
    <property type="project" value="UniProtKB-KW"/>
</dbReference>
<protein>
    <recommendedName>
        <fullName evidence="1">D-inositol 3-phosphate glycosyltransferase</fullName>
    </recommendedName>
</protein>
<evidence type="ECO:0000313" key="5">
    <source>
        <dbReference type="EMBL" id="PAK97086.1"/>
    </source>
</evidence>
<dbReference type="GO" id="GO:1901137">
    <property type="term" value="P:carbohydrate derivative biosynthetic process"/>
    <property type="evidence" value="ECO:0007669"/>
    <property type="project" value="UniProtKB-ARBA"/>
</dbReference>
<dbReference type="Proteomes" id="UP000594979">
    <property type="component" value="Chromosome"/>
</dbReference>
<dbReference type="CDD" id="cd03794">
    <property type="entry name" value="GT4_WbuB-like"/>
    <property type="match status" value="1"/>
</dbReference>
<keyword evidence="3 6" id="KW-0808">Transferase</keyword>
<accession>A0A269ZJ94</accession>
<proteinExistence type="predicted"/>
<organism evidence="5 7">
    <name type="scientific">Brevibacterium casei</name>
    <dbReference type="NCBI Taxonomy" id="33889"/>
    <lineage>
        <taxon>Bacteria</taxon>
        <taxon>Bacillati</taxon>
        <taxon>Actinomycetota</taxon>
        <taxon>Actinomycetes</taxon>
        <taxon>Micrococcales</taxon>
        <taxon>Brevibacteriaceae</taxon>
        <taxon>Brevibacterium</taxon>
    </lineage>
</organism>
<dbReference type="RefSeq" id="WP_095375085.1">
    <property type="nucleotide sequence ID" value="NZ_JALXVQ010000037.1"/>
</dbReference>
<reference evidence="6 8" key="2">
    <citation type="submission" date="2020-12" db="EMBL/GenBank/DDBJ databases">
        <title>FDA dAtabase for Regulatory Grade micrObial Sequences (FDA-ARGOS): Supporting development and validation of Infectious Disease Dx tests.</title>
        <authorList>
            <person name="Sproer C."/>
            <person name="Gronow S."/>
            <person name="Severitt S."/>
            <person name="Schroder I."/>
            <person name="Tallon L."/>
            <person name="Sadzewicz L."/>
            <person name="Zhao X."/>
            <person name="Boylan J."/>
            <person name="Ott S."/>
            <person name="Bowen H."/>
            <person name="Vavikolanu K."/>
            <person name="Mehta A."/>
            <person name="Aluvathingal J."/>
            <person name="Nadendla S."/>
            <person name="Lowell S."/>
            <person name="Myers T."/>
            <person name="Yan Y."/>
            <person name="Sichtig H."/>
        </authorList>
    </citation>
    <scope>NUCLEOTIDE SEQUENCE [LARGE SCALE GENOMIC DNA]</scope>
    <source>
        <strain evidence="6 8">FDAARGOS_902</strain>
    </source>
</reference>
<evidence type="ECO:0000259" key="4">
    <source>
        <dbReference type="Pfam" id="PF13579"/>
    </source>
</evidence>
<dbReference type="PANTHER" id="PTHR45947">
    <property type="entry name" value="SULFOQUINOVOSYL TRANSFERASE SQD2"/>
    <property type="match status" value="1"/>
</dbReference>
<dbReference type="KEGG" id="bcau:I6G59_06050"/>
<dbReference type="Proteomes" id="UP000216867">
    <property type="component" value="Unassembled WGS sequence"/>
</dbReference>
<dbReference type="InterPro" id="IPR028098">
    <property type="entry name" value="Glyco_trans_4-like_N"/>
</dbReference>
<feature type="domain" description="Glycosyltransferase subfamily 4-like N-terminal" evidence="4">
    <location>
        <begin position="188"/>
        <end position="367"/>
    </location>
</feature>
<evidence type="ECO:0000313" key="8">
    <source>
        <dbReference type="Proteomes" id="UP000594979"/>
    </source>
</evidence>
<dbReference type="EMBL" id="CP065682">
    <property type="protein sequence ID" value="QPS34867.1"/>
    <property type="molecule type" value="Genomic_DNA"/>
</dbReference>
<reference evidence="5 7" key="1">
    <citation type="submission" date="2017-04" db="EMBL/GenBank/DDBJ databases">
        <title>Kefir bacterial isolates.</title>
        <authorList>
            <person name="Kim Y."/>
            <person name="Blasche S."/>
            <person name="Patil K.R."/>
        </authorList>
    </citation>
    <scope>NUCLEOTIDE SEQUENCE [LARGE SCALE GENOMIC DNA]</scope>
    <source>
        <strain evidence="5 7">OG2</strain>
    </source>
</reference>
<name>A0A269ZJ94_9MICO</name>
<dbReference type="InterPro" id="IPR050194">
    <property type="entry name" value="Glycosyltransferase_grp1"/>
</dbReference>
<dbReference type="SUPFAM" id="SSF53756">
    <property type="entry name" value="UDP-Glycosyltransferase/glycogen phosphorylase"/>
    <property type="match status" value="1"/>
</dbReference>
<evidence type="ECO:0000256" key="1">
    <source>
        <dbReference type="ARBA" id="ARBA00021292"/>
    </source>
</evidence>
<dbReference type="Pfam" id="PF13692">
    <property type="entry name" value="Glyco_trans_1_4"/>
    <property type="match status" value="1"/>
</dbReference>
<evidence type="ECO:0000256" key="2">
    <source>
        <dbReference type="ARBA" id="ARBA00022676"/>
    </source>
</evidence>
<dbReference type="AlphaFoldDB" id="A0A269ZJ94"/>
<dbReference type="PANTHER" id="PTHR45947:SF3">
    <property type="entry name" value="SULFOQUINOVOSYL TRANSFERASE SQD2"/>
    <property type="match status" value="1"/>
</dbReference>
<dbReference type="EMBL" id="NCWY01000001">
    <property type="protein sequence ID" value="PAK97086.1"/>
    <property type="molecule type" value="Genomic_DNA"/>
</dbReference>
<evidence type="ECO:0000313" key="7">
    <source>
        <dbReference type="Proteomes" id="UP000216867"/>
    </source>
</evidence>